<gene>
    <name evidence="1" type="ORF">IEQ31_22785</name>
</gene>
<dbReference type="Gene3D" id="3.90.1150.10">
    <property type="entry name" value="Aspartate Aminotransferase, domain 1"/>
    <property type="match status" value="1"/>
</dbReference>
<reference evidence="1 2" key="1">
    <citation type="submission" date="2020-09" db="EMBL/GenBank/DDBJ databases">
        <title>Actinomycete isolated from the Camponotus japonicus Mayr.</title>
        <authorList>
            <person name="Gong X."/>
        </authorList>
    </citation>
    <scope>NUCLEOTIDE SEQUENCE [LARGE SCALE GENOMIC DNA]</scope>
    <source>
        <strain evidence="1 2">2C-HV3</strain>
    </source>
</reference>
<dbReference type="InterPro" id="IPR015422">
    <property type="entry name" value="PyrdxlP-dep_Trfase_small"/>
</dbReference>
<dbReference type="RefSeq" id="WP_191053364.1">
    <property type="nucleotide sequence ID" value="NZ_JACXRZ010000016.1"/>
</dbReference>
<dbReference type="EMBL" id="JACXRZ010000016">
    <property type="protein sequence ID" value="MBD3145996.1"/>
    <property type="molecule type" value="Genomic_DNA"/>
</dbReference>
<sequence>MDPHLEPDRATLRLSFSAYTPEKTTEGMHRLGEALNDTLTMPGGAARRATATTPYKHIDSLFGDHVIDQGLIEKHRPDLRGRRRPGT</sequence>
<protein>
    <submittedName>
        <fullName evidence="1">Uncharacterized protein</fullName>
    </submittedName>
</protein>
<evidence type="ECO:0000313" key="2">
    <source>
        <dbReference type="Proteomes" id="UP000653231"/>
    </source>
</evidence>
<keyword evidence="2" id="KW-1185">Reference proteome</keyword>
<proteinExistence type="predicted"/>
<dbReference type="Proteomes" id="UP000653231">
    <property type="component" value="Unassembled WGS sequence"/>
</dbReference>
<accession>A0ABR8LB63</accession>
<evidence type="ECO:0000313" key="1">
    <source>
        <dbReference type="EMBL" id="MBD3145996.1"/>
    </source>
</evidence>
<comment type="caution">
    <text evidence="1">The sequence shown here is derived from an EMBL/GenBank/DDBJ whole genome shotgun (WGS) entry which is preliminary data.</text>
</comment>
<organism evidence="1 2">
    <name type="scientific">Microbispora bryophytorum subsp. camponoti</name>
    <dbReference type="NCBI Taxonomy" id="1677852"/>
    <lineage>
        <taxon>Bacteria</taxon>
        <taxon>Bacillati</taxon>
        <taxon>Actinomycetota</taxon>
        <taxon>Actinomycetes</taxon>
        <taxon>Streptosporangiales</taxon>
        <taxon>Streptosporangiaceae</taxon>
        <taxon>Microbispora</taxon>
    </lineage>
</organism>
<name>A0ABR8LB63_9ACTN</name>